<protein>
    <submittedName>
        <fullName evidence="2">Putative membrane protein</fullName>
    </submittedName>
</protein>
<keyword evidence="1" id="KW-0812">Transmembrane</keyword>
<keyword evidence="3" id="KW-1185">Reference proteome</keyword>
<evidence type="ECO:0000256" key="1">
    <source>
        <dbReference type="SAM" id="Phobius"/>
    </source>
</evidence>
<keyword evidence="1" id="KW-1133">Transmembrane helix</keyword>
<accession>G0L7W6</accession>
<dbReference type="STRING" id="63186.ZOBELLIA_4207"/>
<dbReference type="KEGG" id="zga:ZOBELLIA_4207"/>
<reference evidence="3" key="1">
    <citation type="submission" date="2009-07" db="EMBL/GenBank/DDBJ databases">
        <title>Complete genome sequence of Zobellia galactanivorans Dsij.</title>
        <authorList>
            <consortium name="Genoscope - CEA"/>
        </authorList>
    </citation>
    <scope>NUCLEOTIDE SEQUENCE [LARGE SCALE GENOMIC DNA]</scope>
    <source>
        <strain evidence="3">DSM 12802 / CCUG 47099 / CIP 106680 / NCIMB 13871 / Dsij</strain>
    </source>
</reference>
<reference evidence="2 3" key="2">
    <citation type="journal article" date="2012" name="Environ. Microbiol.">
        <title>Characterization of the first alginolytic operons in a marine bacterium: from their emergence in marine Flavobacteriia to their independent transfers to marine Proteobacteria and human gut Bacteroides.</title>
        <authorList>
            <person name="Thomas F."/>
            <person name="Barbeyron T."/>
            <person name="Tonon T."/>
            <person name="Genicot S."/>
            <person name="Czjzek M."/>
            <person name="Michel G."/>
        </authorList>
    </citation>
    <scope>NUCLEOTIDE SEQUENCE [LARGE SCALE GENOMIC DNA]</scope>
    <source>
        <strain evidence="3">DSM 12802 / CCUG 47099 / CIP 106680 / NCIMB 13871 / Dsij</strain>
    </source>
</reference>
<dbReference type="Proteomes" id="UP000008898">
    <property type="component" value="Chromosome"/>
</dbReference>
<evidence type="ECO:0000313" key="3">
    <source>
        <dbReference type="Proteomes" id="UP000008898"/>
    </source>
</evidence>
<dbReference type="HOGENOM" id="CLU_2637316_0_0_10"/>
<dbReference type="AlphaFoldDB" id="G0L7W6"/>
<keyword evidence="1" id="KW-0472">Membrane</keyword>
<proteinExistence type="predicted"/>
<dbReference type="EMBL" id="FP476056">
    <property type="protein sequence ID" value="CAZ98342.1"/>
    <property type="molecule type" value="Genomic_DNA"/>
</dbReference>
<organism evidence="2 3">
    <name type="scientific">Zobellia galactanivorans (strain DSM 12802 / CCUG 47099 / CIP 106680 / NCIMB 13871 / Dsij)</name>
    <dbReference type="NCBI Taxonomy" id="63186"/>
    <lineage>
        <taxon>Bacteria</taxon>
        <taxon>Pseudomonadati</taxon>
        <taxon>Bacteroidota</taxon>
        <taxon>Flavobacteriia</taxon>
        <taxon>Flavobacteriales</taxon>
        <taxon>Flavobacteriaceae</taxon>
        <taxon>Zobellia</taxon>
    </lineage>
</organism>
<gene>
    <name evidence="2" type="ordered locus">zobellia_4207</name>
</gene>
<name>G0L7W6_ZOBGA</name>
<feature type="transmembrane region" description="Helical" evidence="1">
    <location>
        <begin position="12"/>
        <end position="34"/>
    </location>
</feature>
<evidence type="ECO:0000313" key="2">
    <source>
        <dbReference type="EMBL" id="CAZ98342.1"/>
    </source>
</evidence>
<sequence>MFLPNKKNLTTFKRIIVIINCFFYITQLALFLPYPHGTHKIVLTLYGVVDRIDVFTNMGLLGFLKPTVIDSVKSAHR</sequence>